<dbReference type="Proteomes" id="UP001500124">
    <property type="component" value="Unassembled WGS sequence"/>
</dbReference>
<evidence type="ECO:0000313" key="3">
    <source>
        <dbReference type="EMBL" id="GAA5070873.1"/>
    </source>
</evidence>
<keyword evidence="1" id="KW-0808">Transferase</keyword>
<dbReference type="Gene3D" id="3.30.565.10">
    <property type="entry name" value="Histidine kinase-like ATPase, C-terminal domain"/>
    <property type="match status" value="1"/>
</dbReference>
<name>A0ABP9L850_9ACTN</name>
<gene>
    <name evidence="3" type="ORF">GCM10023336_56410</name>
</gene>
<dbReference type="CDD" id="cd16936">
    <property type="entry name" value="HATPase_RsbW-like"/>
    <property type="match status" value="1"/>
</dbReference>
<evidence type="ECO:0000259" key="2">
    <source>
        <dbReference type="Pfam" id="PF13581"/>
    </source>
</evidence>
<feature type="domain" description="Histidine kinase/HSP90-like ATPase" evidence="2">
    <location>
        <begin position="63"/>
        <end position="162"/>
    </location>
</feature>
<reference evidence="4" key="1">
    <citation type="journal article" date="2019" name="Int. J. Syst. Evol. Microbiol.">
        <title>The Global Catalogue of Microorganisms (GCM) 10K type strain sequencing project: providing services to taxonomists for standard genome sequencing and annotation.</title>
        <authorList>
            <consortium name="The Broad Institute Genomics Platform"/>
            <consortium name="The Broad Institute Genome Sequencing Center for Infectious Disease"/>
            <person name="Wu L."/>
            <person name="Ma J."/>
        </authorList>
    </citation>
    <scope>NUCLEOTIDE SEQUENCE [LARGE SCALE GENOMIC DNA]</scope>
    <source>
        <strain evidence="4">JCM 18410</strain>
    </source>
</reference>
<keyword evidence="4" id="KW-1185">Reference proteome</keyword>
<accession>A0ABP9L850</accession>
<dbReference type="InterPro" id="IPR050267">
    <property type="entry name" value="Anti-sigma-factor_SerPK"/>
</dbReference>
<proteinExistence type="predicted"/>
<evidence type="ECO:0000256" key="1">
    <source>
        <dbReference type="ARBA" id="ARBA00022527"/>
    </source>
</evidence>
<dbReference type="InterPro" id="IPR036890">
    <property type="entry name" value="HATPase_C_sf"/>
</dbReference>
<protein>
    <recommendedName>
        <fullName evidence="2">Histidine kinase/HSP90-like ATPase domain-containing protein</fullName>
    </recommendedName>
</protein>
<keyword evidence="1" id="KW-0723">Serine/threonine-protein kinase</keyword>
<comment type="caution">
    <text evidence="3">The sequence shown here is derived from an EMBL/GenBank/DDBJ whole genome shotgun (WGS) entry which is preliminary data.</text>
</comment>
<dbReference type="PANTHER" id="PTHR35526">
    <property type="entry name" value="ANTI-SIGMA-F FACTOR RSBW-RELATED"/>
    <property type="match status" value="1"/>
</dbReference>
<evidence type="ECO:0000313" key="4">
    <source>
        <dbReference type="Proteomes" id="UP001500124"/>
    </source>
</evidence>
<dbReference type="Pfam" id="PF13581">
    <property type="entry name" value="HATPase_c_2"/>
    <property type="match status" value="1"/>
</dbReference>
<dbReference type="PANTHER" id="PTHR35526:SF3">
    <property type="entry name" value="ANTI-SIGMA-F FACTOR RSBW"/>
    <property type="match status" value="1"/>
</dbReference>
<dbReference type="RefSeq" id="WP_345670886.1">
    <property type="nucleotide sequence ID" value="NZ_BAABKC010000087.1"/>
</dbReference>
<dbReference type="InterPro" id="IPR003594">
    <property type="entry name" value="HATPase_dom"/>
</dbReference>
<sequence>MTDTGATVSAAMPASTAPWTTGSLHMPTVAVTQRLKAFDLSLERCPDAGGGLSDSDARWPGRMRRIVRASLNYWRQGDLADTAELLTSELVTNALCHGAGRDVGMRISLTQHSLLIEVRDGSPQRPVLRDAQPDDEDGRGLALVDALADAWGISADGTRTWFSLSLREGI</sequence>
<dbReference type="SUPFAM" id="SSF55874">
    <property type="entry name" value="ATPase domain of HSP90 chaperone/DNA topoisomerase II/histidine kinase"/>
    <property type="match status" value="1"/>
</dbReference>
<dbReference type="EMBL" id="BAABKC010000087">
    <property type="protein sequence ID" value="GAA5070873.1"/>
    <property type="molecule type" value="Genomic_DNA"/>
</dbReference>
<keyword evidence="1" id="KW-0418">Kinase</keyword>
<organism evidence="3 4">
    <name type="scientific">Streptomyces similanensis</name>
    <dbReference type="NCBI Taxonomy" id="1274988"/>
    <lineage>
        <taxon>Bacteria</taxon>
        <taxon>Bacillati</taxon>
        <taxon>Actinomycetota</taxon>
        <taxon>Actinomycetes</taxon>
        <taxon>Kitasatosporales</taxon>
        <taxon>Streptomycetaceae</taxon>
        <taxon>Streptomyces</taxon>
    </lineage>
</organism>